<dbReference type="AlphaFoldDB" id="A0AAV2YJE4"/>
<dbReference type="Proteomes" id="UP001146120">
    <property type="component" value="Unassembled WGS sequence"/>
</dbReference>
<sequence length="441" mass="48330">MLARLPLKASTDGRNGASTDRAGANQLNVRATVDDMEGKTIYGDDLASEQTVTASEVTLLKRRSSVPAAVHSMSSVKNRAKTDEPIHGCVEQKVQRAGTPQRYQTDTGSVEATASTRLVKAIPSKATHAKLNQEGPNRASMSLSHNDDLMEHFRLRRLQRRSSANSTQNKVAVTVVHHDESSGNMCVDPNQVVADSDQVVTAPAIMRPSKSSWCITGPLDPLSATAHVRHGFMAIAFISQAVVFPVGVAYMSSIQSRLINSVDITTELTFLIDFLLMFNTSFDDSSDILVTSRRHIAWNYVTTWDIASSIPIQTIALLSHNVIDRAQGPTAHVIAFSLILRFVHFLHVGRTLWSARIVRSGKGFLAWLSYARYPHLLRIVYVIQDDPSGFSTDDYFVDHYMALQLLQGQSMRTSGVQQTFFASVAILGGSVLLAVVFGFIG</sequence>
<evidence type="ECO:0008006" key="5">
    <source>
        <dbReference type="Google" id="ProtNLM"/>
    </source>
</evidence>
<feature type="transmembrane region" description="Helical" evidence="2">
    <location>
        <begin position="420"/>
        <end position="440"/>
    </location>
</feature>
<keyword evidence="2" id="KW-0472">Membrane</keyword>
<protein>
    <recommendedName>
        <fullName evidence="5">Ion transport domain-containing protein</fullName>
    </recommendedName>
</protein>
<keyword evidence="2" id="KW-1133">Transmembrane helix</keyword>
<reference evidence="3" key="1">
    <citation type="submission" date="2022-11" db="EMBL/GenBank/DDBJ databases">
        <authorList>
            <person name="Morgan W.R."/>
            <person name="Tartar A."/>
        </authorList>
    </citation>
    <scope>NUCLEOTIDE SEQUENCE</scope>
    <source>
        <strain evidence="3">ARSEF 373</strain>
    </source>
</reference>
<organism evidence="3 4">
    <name type="scientific">Lagenidium giganteum</name>
    <dbReference type="NCBI Taxonomy" id="4803"/>
    <lineage>
        <taxon>Eukaryota</taxon>
        <taxon>Sar</taxon>
        <taxon>Stramenopiles</taxon>
        <taxon>Oomycota</taxon>
        <taxon>Peronosporomycetes</taxon>
        <taxon>Pythiales</taxon>
        <taxon>Pythiaceae</taxon>
    </lineage>
</organism>
<feature type="region of interest" description="Disordered" evidence="1">
    <location>
        <begin position="1"/>
        <end position="23"/>
    </location>
</feature>
<accession>A0AAV2YJE4</accession>
<reference evidence="3" key="2">
    <citation type="journal article" date="2023" name="Microbiol Resour">
        <title>Decontamination and Annotation of the Draft Genome Sequence of the Oomycete Lagenidium giganteum ARSEF 373.</title>
        <authorList>
            <person name="Morgan W.R."/>
            <person name="Tartar A."/>
        </authorList>
    </citation>
    <scope>NUCLEOTIDE SEQUENCE</scope>
    <source>
        <strain evidence="3">ARSEF 373</strain>
    </source>
</reference>
<gene>
    <name evidence="3" type="ORF">N0F65_001709</name>
</gene>
<name>A0AAV2YJE4_9STRA</name>
<dbReference type="EMBL" id="DAKRPA010000218">
    <property type="protein sequence ID" value="DAZ95107.1"/>
    <property type="molecule type" value="Genomic_DNA"/>
</dbReference>
<evidence type="ECO:0000313" key="3">
    <source>
        <dbReference type="EMBL" id="DAZ95107.1"/>
    </source>
</evidence>
<evidence type="ECO:0000256" key="1">
    <source>
        <dbReference type="SAM" id="MobiDB-lite"/>
    </source>
</evidence>
<feature type="non-terminal residue" evidence="3">
    <location>
        <position position="441"/>
    </location>
</feature>
<feature type="transmembrane region" description="Helical" evidence="2">
    <location>
        <begin position="231"/>
        <end position="251"/>
    </location>
</feature>
<keyword evidence="2" id="KW-0812">Transmembrane</keyword>
<comment type="caution">
    <text evidence="3">The sequence shown here is derived from an EMBL/GenBank/DDBJ whole genome shotgun (WGS) entry which is preliminary data.</text>
</comment>
<keyword evidence="4" id="KW-1185">Reference proteome</keyword>
<evidence type="ECO:0000256" key="2">
    <source>
        <dbReference type="SAM" id="Phobius"/>
    </source>
</evidence>
<evidence type="ECO:0000313" key="4">
    <source>
        <dbReference type="Proteomes" id="UP001146120"/>
    </source>
</evidence>
<proteinExistence type="predicted"/>